<feature type="domain" description="AB hydrolase-1" evidence="1">
    <location>
        <begin position="32"/>
        <end position="172"/>
    </location>
</feature>
<evidence type="ECO:0000313" key="2">
    <source>
        <dbReference type="EMBL" id="RAK43511.1"/>
    </source>
</evidence>
<dbReference type="SUPFAM" id="SSF53474">
    <property type="entry name" value="alpha/beta-Hydrolases"/>
    <property type="match status" value="1"/>
</dbReference>
<dbReference type="GO" id="GO:0016787">
    <property type="term" value="F:hydrolase activity"/>
    <property type="evidence" value="ECO:0007669"/>
    <property type="project" value="UniProtKB-KW"/>
</dbReference>
<name>A0A327ZM36_9ACTN</name>
<dbReference type="EMBL" id="QLMJ01000001">
    <property type="protein sequence ID" value="RAK43511.1"/>
    <property type="molecule type" value="Genomic_DNA"/>
</dbReference>
<dbReference type="RefSeq" id="WP_181557664.1">
    <property type="nucleotide sequence ID" value="NZ_JACHWI010000001.1"/>
</dbReference>
<dbReference type="Proteomes" id="UP000249341">
    <property type="component" value="Unassembled WGS sequence"/>
</dbReference>
<dbReference type="AlphaFoldDB" id="A0A327ZM36"/>
<dbReference type="InterPro" id="IPR029058">
    <property type="entry name" value="AB_hydrolase_fold"/>
</dbReference>
<dbReference type="PANTHER" id="PTHR43194">
    <property type="entry name" value="HYDROLASE ALPHA/BETA FOLD FAMILY"/>
    <property type="match status" value="1"/>
</dbReference>
<reference evidence="2 3" key="1">
    <citation type="submission" date="2018-06" db="EMBL/GenBank/DDBJ databases">
        <title>Genomic Encyclopedia of Type Strains, Phase III (KMG-III): the genomes of soil and plant-associated and newly described type strains.</title>
        <authorList>
            <person name="Whitman W."/>
        </authorList>
    </citation>
    <scope>NUCLEOTIDE SEQUENCE [LARGE SCALE GENOMIC DNA]</scope>
    <source>
        <strain evidence="2 3">CGMCC 4.7090</strain>
    </source>
</reference>
<keyword evidence="3" id="KW-1185">Reference proteome</keyword>
<proteinExistence type="predicted"/>
<sequence>MHPQAPRRTTHAYGTPVNRLVYDRWGQFGRPVVLLHGLLYDRTMWWPVAAELGNTCSVLAVDLPGHGESAPRGDYDLSILTSDLAVLINRLDLHRAPVLVGHGESALLAEAFAAEYATKAVLTVDEPPDDLPETVEQHLATADLDAVPEPYRQFAVPRRDVALLHSYRSWFGKKKRDRTVSRAGFPHLSAPVSFATNLRSLI</sequence>
<accession>A0A327ZM36</accession>
<dbReference type="Pfam" id="PF12697">
    <property type="entry name" value="Abhydrolase_6"/>
    <property type="match status" value="1"/>
</dbReference>
<dbReference type="Gene3D" id="3.40.50.1820">
    <property type="entry name" value="alpha/beta hydrolase"/>
    <property type="match status" value="1"/>
</dbReference>
<gene>
    <name evidence="2" type="ORF">B0I29_101641</name>
</gene>
<evidence type="ECO:0000313" key="3">
    <source>
        <dbReference type="Proteomes" id="UP000249341"/>
    </source>
</evidence>
<evidence type="ECO:0000259" key="1">
    <source>
        <dbReference type="Pfam" id="PF12697"/>
    </source>
</evidence>
<keyword evidence="2" id="KW-0378">Hydrolase</keyword>
<protein>
    <submittedName>
        <fullName evidence="2">Alpha/beta hydrolase family protein</fullName>
    </submittedName>
</protein>
<dbReference type="PANTHER" id="PTHR43194:SF2">
    <property type="entry name" value="PEROXISOMAL MEMBRANE PROTEIN LPX1"/>
    <property type="match status" value="1"/>
</dbReference>
<comment type="caution">
    <text evidence="2">The sequence shown here is derived from an EMBL/GenBank/DDBJ whole genome shotgun (WGS) entry which is preliminary data.</text>
</comment>
<dbReference type="InterPro" id="IPR000073">
    <property type="entry name" value="AB_hydrolase_1"/>
</dbReference>
<dbReference type="InterPro" id="IPR050228">
    <property type="entry name" value="Carboxylesterase_BioH"/>
</dbReference>
<organism evidence="2 3">
    <name type="scientific">Actinoplanes lutulentus</name>
    <dbReference type="NCBI Taxonomy" id="1287878"/>
    <lineage>
        <taxon>Bacteria</taxon>
        <taxon>Bacillati</taxon>
        <taxon>Actinomycetota</taxon>
        <taxon>Actinomycetes</taxon>
        <taxon>Micromonosporales</taxon>
        <taxon>Micromonosporaceae</taxon>
        <taxon>Actinoplanes</taxon>
    </lineage>
</organism>